<dbReference type="GO" id="GO:0042121">
    <property type="term" value="P:alginic acid biosynthetic process"/>
    <property type="evidence" value="ECO:0007669"/>
    <property type="project" value="UniProtKB-UniPathway"/>
</dbReference>
<dbReference type="GO" id="GO:0042597">
    <property type="term" value="C:periplasmic space"/>
    <property type="evidence" value="ECO:0007669"/>
    <property type="project" value="UniProtKB-SubCell"/>
</dbReference>
<dbReference type="AlphaFoldDB" id="A0A5Q4Z2T6"/>
<dbReference type="Proteomes" id="UP000325811">
    <property type="component" value="Plasmid pII"/>
</dbReference>
<dbReference type="InterPro" id="IPR031811">
    <property type="entry name" value="ALGX/ALGJ_SGNH-like"/>
</dbReference>
<name>A0A5Q4Z2T6_9BURK</name>
<organism evidence="8 9">
    <name type="scientific">Paraburkholderia dioscoreae</name>
    <dbReference type="NCBI Taxonomy" id="2604047"/>
    <lineage>
        <taxon>Bacteria</taxon>
        <taxon>Pseudomonadati</taxon>
        <taxon>Pseudomonadota</taxon>
        <taxon>Betaproteobacteria</taxon>
        <taxon>Burkholderiales</taxon>
        <taxon>Burkholderiaceae</taxon>
        <taxon>Paraburkholderia</taxon>
    </lineage>
</organism>
<evidence type="ECO:0000256" key="5">
    <source>
        <dbReference type="ARBA" id="ARBA00022764"/>
    </source>
</evidence>
<evidence type="ECO:0000256" key="1">
    <source>
        <dbReference type="ARBA" id="ARBA00004418"/>
    </source>
</evidence>
<evidence type="ECO:0000256" key="6">
    <source>
        <dbReference type="ARBA" id="ARBA00022841"/>
    </source>
</evidence>
<dbReference type="UniPathway" id="UPA00286"/>
<keyword evidence="8" id="KW-0614">Plasmid</keyword>
<gene>
    <name evidence="8" type="ORF">PDMSB3_0060</name>
</gene>
<evidence type="ECO:0000313" key="9">
    <source>
        <dbReference type="Proteomes" id="UP000325811"/>
    </source>
</evidence>
<evidence type="ECO:0000256" key="3">
    <source>
        <dbReference type="ARBA" id="ARBA00022679"/>
    </source>
</evidence>
<geneLocation type="plasmid" evidence="8 9">
    <name>pII</name>
</geneLocation>
<evidence type="ECO:0000256" key="4">
    <source>
        <dbReference type="ARBA" id="ARBA00022729"/>
    </source>
</evidence>
<dbReference type="GO" id="GO:0016740">
    <property type="term" value="F:transferase activity"/>
    <property type="evidence" value="ECO:0007669"/>
    <property type="project" value="UniProtKB-KW"/>
</dbReference>
<dbReference type="Pfam" id="PF16822">
    <property type="entry name" value="ALGX"/>
    <property type="match status" value="1"/>
</dbReference>
<feature type="domain" description="AlgX/AlgJ SGNH hydrolase-like" evidence="7">
    <location>
        <begin position="83"/>
        <end position="335"/>
    </location>
</feature>
<keyword evidence="4" id="KW-0732">Signal</keyword>
<keyword evidence="3 8" id="KW-0808">Transferase</keyword>
<evidence type="ECO:0000256" key="2">
    <source>
        <dbReference type="ARBA" id="ARBA00005182"/>
    </source>
</evidence>
<evidence type="ECO:0000259" key="7">
    <source>
        <dbReference type="Pfam" id="PF16822"/>
    </source>
</evidence>
<keyword evidence="5" id="KW-0574">Periplasm</keyword>
<evidence type="ECO:0000313" key="8">
    <source>
        <dbReference type="EMBL" id="VVD31184.1"/>
    </source>
</evidence>
<dbReference type="EMBL" id="LR699556">
    <property type="protein sequence ID" value="VVD31184.1"/>
    <property type="molecule type" value="Genomic_DNA"/>
</dbReference>
<protein>
    <submittedName>
        <fullName evidence="8">Alginate O-acetyltransferase complex protein AlgJ</fullName>
    </submittedName>
</protein>
<keyword evidence="6" id="KW-0016">Alginate biosynthesis</keyword>
<keyword evidence="9" id="KW-1185">Reference proteome</keyword>
<dbReference type="KEGG" id="pdio:PDMSB3_0060.3"/>
<comment type="pathway">
    <text evidence="2">Glycan biosynthesis; alginate biosynthesis.</text>
</comment>
<reference evidence="8 9" key="1">
    <citation type="submission" date="2019-08" db="EMBL/GenBank/DDBJ databases">
        <authorList>
            <person name="Herpell B J."/>
        </authorList>
    </citation>
    <scope>NUCLEOTIDE SEQUENCE [LARGE SCALE GENOMIC DNA]</scope>
    <source>
        <strain evidence="9">Msb3</strain>
        <plasmid evidence="8 9">pII</plasmid>
    </source>
</reference>
<accession>A0A5Q4Z2T6</accession>
<proteinExistence type="predicted"/>
<comment type="subcellular location">
    <subcellularLocation>
        <location evidence="1">Periplasm</location>
    </subcellularLocation>
</comment>
<sequence length="354" mass="38666">MIRKINTIAFVIIILCGGAALLWRLSKAGQLFTHTVTSSSWLDGGVTQALDERVAQAAPPDAHINRVLNGLLFAVTGDPDPQVRSGCPGWLFLTEEVVETPGGERNLLRRVELTRKLQADFEHRGIELVTVAVPDKVEQAAGELCGLTVSRQARGRRAAWQQASEGLALHQVDLHSGWIAPGYWRTDSHWNRAGASFAAQRVAVIARAFAPPGDSSMELQSAVATHARSGDLMRLAGIDRNTPPFAPPVDTDHEVQLVIHRSGSLLDNVAAPVVMLAGSSYSLNSGFIDYLQLGMKQEIAQQSRLGSGFAGSVLELLKHHPERLDGIKLMIWEWPLRSLYQPLTDEENNYLAQP</sequence>